<evidence type="ECO:0000256" key="1">
    <source>
        <dbReference type="SAM" id="Coils"/>
    </source>
</evidence>
<evidence type="ECO:0000313" key="4">
    <source>
        <dbReference type="Proteomes" id="UP000753376"/>
    </source>
</evidence>
<evidence type="ECO:0000313" key="3">
    <source>
        <dbReference type="EMBL" id="MBU2875210.1"/>
    </source>
</evidence>
<name>A0ABS6ACG7_9GAMM</name>
<keyword evidence="2" id="KW-0732">Signal</keyword>
<dbReference type="EMBL" id="JAHKPV010000021">
    <property type="protein sequence ID" value="MBU2875210.1"/>
    <property type="molecule type" value="Genomic_DNA"/>
</dbReference>
<gene>
    <name evidence="3" type="ORF">KO508_14480</name>
</gene>
<reference evidence="3 4" key="1">
    <citation type="submission" date="2021-05" db="EMBL/GenBank/DDBJ databases">
        <title>Draft genomes of bacteria isolated from model marine particles.</title>
        <authorList>
            <person name="Datta M.S."/>
            <person name="Schwartzman J.A."/>
            <person name="Enke T.N."/>
            <person name="Saavedra J."/>
            <person name="Cermak N."/>
            <person name="Cordero O.X."/>
        </authorList>
    </citation>
    <scope>NUCLEOTIDE SEQUENCE [LARGE SCALE GENOMIC DNA]</scope>
    <source>
        <strain evidence="3 4">D2M19</strain>
    </source>
</reference>
<dbReference type="RefSeq" id="WP_216009023.1">
    <property type="nucleotide sequence ID" value="NZ_JAHKPV010000021.1"/>
</dbReference>
<accession>A0ABS6ACG7</accession>
<protein>
    <recommendedName>
        <fullName evidence="5">Tetratricopeptide repeat protein</fullName>
    </recommendedName>
</protein>
<proteinExistence type="predicted"/>
<evidence type="ECO:0008006" key="5">
    <source>
        <dbReference type="Google" id="ProtNLM"/>
    </source>
</evidence>
<feature type="coiled-coil region" evidence="1">
    <location>
        <begin position="365"/>
        <end position="392"/>
    </location>
</feature>
<keyword evidence="1" id="KW-0175">Coiled coil</keyword>
<feature type="chain" id="PRO_5045567657" description="Tetratricopeptide repeat protein" evidence="2">
    <location>
        <begin position="26"/>
        <end position="504"/>
    </location>
</feature>
<comment type="caution">
    <text evidence="3">The sequence shown here is derived from an EMBL/GenBank/DDBJ whole genome shotgun (WGS) entry which is preliminary data.</text>
</comment>
<dbReference type="Proteomes" id="UP000753376">
    <property type="component" value="Unassembled WGS sequence"/>
</dbReference>
<evidence type="ECO:0000256" key="2">
    <source>
        <dbReference type="SAM" id="SignalP"/>
    </source>
</evidence>
<feature type="signal peptide" evidence="2">
    <location>
        <begin position="1"/>
        <end position="25"/>
    </location>
</feature>
<organism evidence="3 4">
    <name type="scientific">Marinobacter salexigens</name>
    <dbReference type="NCBI Taxonomy" id="1925763"/>
    <lineage>
        <taxon>Bacteria</taxon>
        <taxon>Pseudomonadati</taxon>
        <taxon>Pseudomonadota</taxon>
        <taxon>Gammaproteobacteria</taxon>
        <taxon>Pseudomonadales</taxon>
        <taxon>Marinobacteraceae</taxon>
        <taxon>Marinobacter</taxon>
    </lineage>
</organism>
<sequence length="504" mass="55622">MRLSLLSYVLLPVCVSGLLLTSAHAAQPTPTALKAGLEQFAQAKTSWYSNGHSDITRRSKQQKLYEEAEAARASGDAESAGKILATMAEGYWSAVGYLNLSGDYARNDLNPSRALVALRVALAMADKDTDAGRKSALRSRILLRAGYLAYTNSEYEKAIGFLEKIPLDSHRTPQALYFHGLVLAEEGNYRAAMQSWHRAKKYPLAYPGVADAWLGMARGYDLAGYLGQAGEAYLTANATYEGERATLRMLASQIEEQGAYKALVLDARDQSYGTASGGGSSNSGFGSPKVEWFLADSRTLAQPRVAYLLSFMEQPMAQQAVGRVAELAAMASQLELNAHDIGIFITAMQDQLKSKGVDRRAAAQEDRLKAQNKRLQGRLSELMDRLDTARLSSDQISQFRTLNTTLSDAGQRLEKLQSRSALRPDHLNQLLAHARSLRKQSLQYLESVTALRDQAETSLDRLALDFVDIQDQKMVLALDKTEQRIAYLYEYLALKELDSGELER</sequence>
<keyword evidence="4" id="KW-1185">Reference proteome</keyword>